<dbReference type="PROSITE" id="PS50848">
    <property type="entry name" value="START"/>
    <property type="match status" value="1"/>
</dbReference>
<dbReference type="Gene3D" id="3.30.530.20">
    <property type="match status" value="1"/>
</dbReference>
<proteinExistence type="predicted"/>
<sequence>MPIINYQGMDAHSILQADWEFRVEHKEIRIFSSRVEGSDVLGFKGEVTIPATFRKLIALFHDTGSYLRWVHHLLEMEVLEKHDGLEYVIRQLIDAPWPVAKREMIIRTALAPFGDNGVAVTMQGAADALPENSSAVRVRDITGMWAFTPDGPDTVQLTFVMHIDPGADVPSGLSNQAMFEVPFYTLKNLRQLAADGSYNPPYPREADLHLSIV</sequence>
<dbReference type="STRING" id="290318.Cvib_0938"/>
<evidence type="ECO:0000259" key="1">
    <source>
        <dbReference type="PROSITE" id="PS50848"/>
    </source>
</evidence>
<dbReference type="AlphaFoldDB" id="A4SEP3"/>
<dbReference type="InterPro" id="IPR002913">
    <property type="entry name" value="START_lipid-bd_dom"/>
</dbReference>
<organism evidence="2">
    <name type="scientific">Chlorobium phaeovibrioides (strain DSM 265 / 1930)</name>
    <name type="common">Prosthecochloris vibrioformis (strain DSM 265)</name>
    <dbReference type="NCBI Taxonomy" id="290318"/>
    <lineage>
        <taxon>Bacteria</taxon>
        <taxon>Pseudomonadati</taxon>
        <taxon>Chlorobiota</taxon>
        <taxon>Chlorobiia</taxon>
        <taxon>Chlorobiales</taxon>
        <taxon>Chlorobiaceae</taxon>
        <taxon>Chlorobium/Pelodictyon group</taxon>
        <taxon>Chlorobium</taxon>
    </lineage>
</organism>
<dbReference type="InterPro" id="IPR023393">
    <property type="entry name" value="START-like_dom_sf"/>
</dbReference>
<reference evidence="2" key="1">
    <citation type="submission" date="2007-03" db="EMBL/GenBank/DDBJ databases">
        <title>Complete sequence of Prosthecochloris vibrioformis DSM 265.</title>
        <authorList>
            <consortium name="US DOE Joint Genome Institute"/>
            <person name="Copeland A."/>
            <person name="Lucas S."/>
            <person name="Lapidus A."/>
            <person name="Barry K."/>
            <person name="Detter J.C."/>
            <person name="Glavina del Rio T."/>
            <person name="Hammon N."/>
            <person name="Israni S."/>
            <person name="Pitluck S."/>
            <person name="Schmutz J."/>
            <person name="Larimer F."/>
            <person name="Land M."/>
            <person name="Hauser L."/>
            <person name="Mikhailova N."/>
            <person name="Li T."/>
            <person name="Overmann J."/>
            <person name="Schuster S.C."/>
            <person name="Bryant D.A."/>
            <person name="Richardson P."/>
        </authorList>
    </citation>
    <scope>NUCLEOTIDE SEQUENCE [LARGE SCALE GENOMIC DNA]</scope>
    <source>
        <strain evidence="2">DSM 265</strain>
    </source>
</reference>
<dbReference type="CDD" id="cd08876">
    <property type="entry name" value="START_1"/>
    <property type="match status" value="1"/>
</dbReference>
<dbReference type="EMBL" id="CP000607">
    <property type="protein sequence ID" value="ABP36952.1"/>
    <property type="molecule type" value="Genomic_DNA"/>
</dbReference>
<dbReference type="Pfam" id="PF01852">
    <property type="entry name" value="START"/>
    <property type="match status" value="1"/>
</dbReference>
<dbReference type="PANTHER" id="PTHR19308">
    <property type="entry name" value="PHOSPHATIDYLCHOLINE TRANSFER PROTEIN"/>
    <property type="match status" value="1"/>
</dbReference>
<dbReference type="KEGG" id="pvi:Cvib_0938"/>
<feature type="domain" description="START" evidence="1">
    <location>
        <begin position="19"/>
        <end position="178"/>
    </location>
</feature>
<dbReference type="SUPFAM" id="SSF55961">
    <property type="entry name" value="Bet v1-like"/>
    <property type="match status" value="1"/>
</dbReference>
<dbReference type="PANTHER" id="PTHR19308:SF14">
    <property type="entry name" value="START DOMAIN-CONTAINING PROTEIN"/>
    <property type="match status" value="1"/>
</dbReference>
<dbReference type="PIRSF" id="PIRSF039033">
    <property type="entry name" value="START_dom"/>
    <property type="match status" value="1"/>
</dbReference>
<dbReference type="eggNOG" id="ENOG503302V">
    <property type="taxonomic scope" value="Bacteria"/>
</dbReference>
<name>A4SEP3_CHLPM</name>
<dbReference type="GO" id="GO:0005737">
    <property type="term" value="C:cytoplasm"/>
    <property type="evidence" value="ECO:0007669"/>
    <property type="project" value="UniProtKB-ARBA"/>
</dbReference>
<protein>
    <recommendedName>
        <fullName evidence="1">START domain-containing protein</fullName>
    </recommendedName>
</protein>
<dbReference type="InterPro" id="IPR028347">
    <property type="entry name" value="START_dom_prot"/>
</dbReference>
<evidence type="ECO:0000313" key="2">
    <source>
        <dbReference type="EMBL" id="ABP36952.1"/>
    </source>
</evidence>
<accession>A4SEP3</accession>
<dbReference type="InterPro" id="IPR051213">
    <property type="entry name" value="START_lipid_transfer"/>
</dbReference>
<gene>
    <name evidence="2" type="ordered locus">Cvib_0938</name>
</gene>
<dbReference type="GO" id="GO:0008289">
    <property type="term" value="F:lipid binding"/>
    <property type="evidence" value="ECO:0007669"/>
    <property type="project" value="InterPro"/>
</dbReference>
<dbReference type="HOGENOM" id="CLU_095975_0_0_10"/>